<evidence type="ECO:0000313" key="2">
    <source>
        <dbReference type="Proteomes" id="UP000016960"/>
    </source>
</evidence>
<accession>U5DEJ0</accession>
<name>U5DEJ0_9CHRO</name>
<evidence type="ECO:0000313" key="1">
    <source>
        <dbReference type="EMBL" id="ERN42923.1"/>
    </source>
</evidence>
<protein>
    <submittedName>
        <fullName evidence="1">Uncharacterized protein</fullName>
    </submittedName>
</protein>
<sequence length="101" mass="10991">MPAHAVTIASAIDNDLGVDGDDADDFIMEIRAAVWDRPLRDALGRDFGLEYFRPAVLLLPLLLLGHMIHRLGLISVSPLLPTTKALRVSTLEAVQLSYLAA</sequence>
<dbReference type="AlphaFoldDB" id="U5DEJ0"/>
<keyword evidence="2" id="KW-1185">Reference proteome</keyword>
<comment type="caution">
    <text evidence="1">The sequence shown here is derived from an EMBL/GenBank/DDBJ whole genome shotgun (WGS) entry which is preliminary data.</text>
</comment>
<dbReference type="Proteomes" id="UP000016960">
    <property type="component" value="Unassembled WGS sequence"/>
</dbReference>
<dbReference type="InParanoid" id="U5DEJ0"/>
<organism evidence="1 2">
    <name type="scientific">Rubidibacter lacunae KORDI 51-2</name>
    <dbReference type="NCBI Taxonomy" id="582515"/>
    <lineage>
        <taxon>Bacteria</taxon>
        <taxon>Bacillati</taxon>
        <taxon>Cyanobacteriota</taxon>
        <taxon>Cyanophyceae</taxon>
        <taxon>Oscillatoriophycideae</taxon>
        <taxon>Chroococcales</taxon>
        <taxon>Aphanothecaceae</taxon>
        <taxon>Rubidibacter</taxon>
    </lineage>
</organism>
<dbReference type="EMBL" id="ASSJ01000004">
    <property type="protein sequence ID" value="ERN42923.1"/>
    <property type="molecule type" value="Genomic_DNA"/>
</dbReference>
<reference evidence="1 2" key="1">
    <citation type="submission" date="2013-05" db="EMBL/GenBank/DDBJ databases">
        <title>Draft genome sequence of Rubidibacter lacunae KORDI 51-2.</title>
        <authorList>
            <person name="Choi D.H."/>
            <person name="Noh J.H."/>
            <person name="Kwon K.-K."/>
            <person name="Lee J.-H."/>
            <person name="Ryu J.-Y."/>
        </authorList>
    </citation>
    <scope>NUCLEOTIDE SEQUENCE [LARGE SCALE GENOMIC DNA]</scope>
    <source>
        <strain evidence="1 2">KORDI 51-2</strain>
    </source>
</reference>
<gene>
    <name evidence="1" type="ORF">KR51_00002220</name>
</gene>
<proteinExistence type="predicted"/>